<dbReference type="InterPro" id="IPR036942">
    <property type="entry name" value="Beta-barrel_TonB_sf"/>
</dbReference>
<comment type="caution">
    <text evidence="12">The sequence shown here is derived from an EMBL/GenBank/DDBJ whole genome shotgun (WGS) entry which is preliminary data.</text>
</comment>
<dbReference type="SUPFAM" id="SSF56935">
    <property type="entry name" value="Porins"/>
    <property type="match status" value="1"/>
</dbReference>
<evidence type="ECO:0000256" key="1">
    <source>
        <dbReference type="ARBA" id="ARBA00004571"/>
    </source>
</evidence>
<dbReference type="Gene3D" id="2.170.130.10">
    <property type="entry name" value="TonB-dependent receptor, plug domain"/>
    <property type="match status" value="1"/>
</dbReference>
<keyword evidence="6 8" id="KW-0472">Membrane</keyword>
<evidence type="ECO:0000259" key="11">
    <source>
        <dbReference type="Pfam" id="PF07715"/>
    </source>
</evidence>
<dbReference type="Pfam" id="PF00593">
    <property type="entry name" value="TonB_dep_Rec_b-barrel"/>
    <property type="match status" value="1"/>
</dbReference>
<dbReference type="SUPFAM" id="SSF49464">
    <property type="entry name" value="Carboxypeptidase regulatory domain-like"/>
    <property type="match status" value="1"/>
</dbReference>
<keyword evidence="4 8" id="KW-0812">Transmembrane</keyword>
<dbReference type="RefSeq" id="WP_186641990.1">
    <property type="nucleotide sequence ID" value="NZ_JACOAF010000058.1"/>
</dbReference>
<name>A0ABR6VYJ9_9BACT</name>
<dbReference type="NCBIfam" id="TIGR04056">
    <property type="entry name" value="OMP_RagA_SusC"/>
    <property type="match status" value="1"/>
</dbReference>
<accession>A0ABR6VYJ9</accession>
<comment type="subcellular location">
    <subcellularLocation>
        <location evidence="1 8">Cell outer membrane</location>
        <topology evidence="1 8">Multi-pass membrane protein</topology>
    </subcellularLocation>
</comment>
<evidence type="ECO:0000256" key="8">
    <source>
        <dbReference type="PROSITE-ProRule" id="PRU01360"/>
    </source>
</evidence>
<evidence type="ECO:0000256" key="6">
    <source>
        <dbReference type="ARBA" id="ARBA00023136"/>
    </source>
</evidence>
<evidence type="ECO:0000313" key="13">
    <source>
        <dbReference type="Proteomes" id="UP000659698"/>
    </source>
</evidence>
<keyword evidence="13" id="KW-1185">Reference proteome</keyword>
<evidence type="ECO:0000256" key="9">
    <source>
        <dbReference type="RuleBase" id="RU003357"/>
    </source>
</evidence>
<dbReference type="PROSITE" id="PS52016">
    <property type="entry name" value="TONB_DEPENDENT_REC_3"/>
    <property type="match status" value="1"/>
</dbReference>
<evidence type="ECO:0000256" key="4">
    <source>
        <dbReference type="ARBA" id="ARBA00022692"/>
    </source>
</evidence>
<dbReference type="InterPro" id="IPR000531">
    <property type="entry name" value="Beta-barrel_TonB"/>
</dbReference>
<evidence type="ECO:0000256" key="5">
    <source>
        <dbReference type="ARBA" id="ARBA00023077"/>
    </source>
</evidence>
<protein>
    <submittedName>
        <fullName evidence="12">TonB-dependent receptor</fullName>
    </submittedName>
</protein>
<dbReference type="InterPro" id="IPR039426">
    <property type="entry name" value="TonB-dep_rcpt-like"/>
</dbReference>
<feature type="domain" description="TonB-dependent receptor-like beta-barrel" evidence="10">
    <location>
        <begin position="420"/>
        <end position="971"/>
    </location>
</feature>
<keyword evidence="3 8" id="KW-1134">Transmembrane beta strand</keyword>
<dbReference type="Proteomes" id="UP000659698">
    <property type="component" value="Unassembled WGS sequence"/>
</dbReference>
<dbReference type="InterPro" id="IPR023996">
    <property type="entry name" value="TonB-dep_OMP_SusC/RagA"/>
</dbReference>
<dbReference type="InterPro" id="IPR008969">
    <property type="entry name" value="CarboxyPept-like_regulatory"/>
</dbReference>
<evidence type="ECO:0000256" key="7">
    <source>
        <dbReference type="ARBA" id="ARBA00023237"/>
    </source>
</evidence>
<dbReference type="Pfam" id="PF13715">
    <property type="entry name" value="CarbopepD_reg_2"/>
    <property type="match status" value="1"/>
</dbReference>
<dbReference type="NCBIfam" id="TIGR04057">
    <property type="entry name" value="SusC_RagA_signa"/>
    <property type="match status" value="1"/>
</dbReference>
<dbReference type="InterPro" id="IPR037066">
    <property type="entry name" value="Plug_dom_sf"/>
</dbReference>
<evidence type="ECO:0000256" key="2">
    <source>
        <dbReference type="ARBA" id="ARBA00022448"/>
    </source>
</evidence>
<sequence>MTNLSPKKQLAFQSWQSPWQKGKVSSWILLLVAFLSLNIGQAAAQQRTISGTVTGDGTAPLIGVSVVLKGTTTATATDVNGKFSLPVTGNTGTLVFSYIGYVSQEIPVGASSTYNVNLLTDARALDEVVIVGYGTQRKTDLTGSVAAVSERDFNPGQNTTPDQLIQGKVAGVQITSNGGAPGSGSTIRIRGGASLNANNDPLIVIDGVPVDNQAVSGAPNPLSLINPNDIESFNILKDASATAIYGSRASNGVIIITTKKGASGEAFRLSFNTVNSLSKVKNTVDVLSADEFRAAVTEGRGTNGAAGNANLLGSSNTNWQDQIFQDAFTTDNNLSASGSYKKLPYRVSVGYLDQEGILKTSSLKRTSVALNLNPSFLDDHLKVNFNVKGSMTKSRYADEGAIGAAIAFDPTQPVYMDNQQFGGYYEWLDASGKPNTLAPRNPLSLLEQRKDNGEAKRSIGNLQLDYKFHFLPELRANLNVGYDISKGQGTVFRPITMASVFNQGGSRSEYEQTKTNKLADFYLNYAKELTAIDSRFDVTAGYSYQNFLIKTPAFPVLTEAGTVFAQAGIPGQNENTLIGFFGRINYALKDKYLLTANIRRDGSSRFAEGNKWGTFPSLALAWRISEESFLKNSSLVNDLKLRFGYGITGQQDISNDYYPFLARYSFSEGTALYPFGDQYYSTLRPAGYDVNIKWEETTQYNAGLDFGFFEGRISGTIDVYKKKTKDLLAYIFPAAGTNLTNGLTTNVGSLESKGFEAALNFSAISKENLTWDFGFNGTIQDVKILSLSKVNDPNSPGTLVGGVSGGTGTTVQINSIGYTPYSFYLYKQVYDENGSPLEGVYEDLNHDGQINEKDLYRYKAPQPKVYLGFNSNLTYKQWNLALVMRANLGNYVYNNIYSNMGTYSNISNATYLVNMSSNVLQTNFVNPRYVSDYYVENASFLRMDNITLGYNFGKVYRDKVNLRLTANAQNVFVITNYSGLDPEVSSGIDNNFYPRPRVFALGANLEF</sequence>
<keyword evidence="12" id="KW-0675">Receptor</keyword>
<gene>
    <name evidence="12" type="ORF">H7U12_21540</name>
</gene>
<evidence type="ECO:0000256" key="3">
    <source>
        <dbReference type="ARBA" id="ARBA00022452"/>
    </source>
</evidence>
<dbReference type="InterPro" id="IPR023997">
    <property type="entry name" value="TonB-dep_OMP_SusC/RagA_CS"/>
</dbReference>
<dbReference type="Pfam" id="PF07715">
    <property type="entry name" value="Plug"/>
    <property type="match status" value="1"/>
</dbReference>
<dbReference type="Gene3D" id="2.40.170.20">
    <property type="entry name" value="TonB-dependent receptor, beta-barrel domain"/>
    <property type="match status" value="1"/>
</dbReference>
<keyword evidence="2 8" id="KW-0813">Transport</keyword>
<keyword evidence="5 9" id="KW-0798">TonB box</keyword>
<keyword evidence="7 8" id="KW-0998">Cell outer membrane</keyword>
<evidence type="ECO:0000259" key="10">
    <source>
        <dbReference type="Pfam" id="PF00593"/>
    </source>
</evidence>
<dbReference type="InterPro" id="IPR012910">
    <property type="entry name" value="Plug_dom"/>
</dbReference>
<evidence type="ECO:0000313" key="12">
    <source>
        <dbReference type="EMBL" id="MBC3542282.1"/>
    </source>
</evidence>
<comment type="similarity">
    <text evidence="8 9">Belongs to the TonB-dependent receptor family.</text>
</comment>
<dbReference type="Gene3D" id="2.60.40.1120">
    <property type="entry name" value="Carboxypeptidase-like, regulatory domain"/>
    <property type="match status" value="1"/>
</dbReference>
<feature type="domain" description="TonB-dependent receptor plug" evidence="11">
    <location>
        <begin position="138"/>
        <end position="253"/>
    </location>
</feature>
<proteinExistence type="inferred from homology"/>
<dbReference type="EMBL" id="JACOAF010000058">
    <property type="protein sequence ID" value="MBC3542282.1"/>
    <property type="molecule type" value="Genomic_DNA"/>
</dbReference>
<organism evidence="12 13">
    <name type="scientific">Rufibacter sediminis</name>
    <dbReference type="NCBI Taxonomy" id="2762756"/>
    <lineage>
        <taxon>Bacteria</taxon>
        <taxon>Pseudomonadati</taxon>
        <taxon>Bacteroidota</taxon>
        <taxon>Cytophagia</taxon>
        <taxon>Cytophagales</taxon>
        <taxon>Hymenobacteraceae</taxon>
        <taxon>Rufibacter</taxon>
    </lineage>
</organism>
<reference evidence="12 13" key="1">
    <citation type="journal article" date="2019" name="Int. J. Syst. Evol. Microbiol.">
        <title>Rufibacter sediminis sp. nov., isolated from freshwater lake sediment.</title>
        <authorList>
            <person name="Qu J.H."/>
            <person name="Zhang L.J."/>
            <person name="Fu Y.H."/>
            <person name="Li H.F."/>
        </authorList>
    </citation>
    <scope>NUCLEOTIDE SEQUENCE [LARGE SCALE GENOMIC DNA]</scope>
    <source>
        <strain evidence="12 13">H-1</strain>
    </source>
</reference>